<feature type="transmembrane region" description="Helical" evidence="1">
    <location>
        <begin position="159"/>
        <end position="177"/>
    </location>
</feature>
<feature type="transmembrane region" description="Helical" evidence="1">
    <location>
        <begin position="73"/>
        <end position="93"/>
    </location>
</feature>
<reference evidence="3" key="1">
    <citation type="journal article" date="2023" name="Commun. Biol.">
        <title>Genome analysis of Parmales, the sister group of diatoms, reveals the evolutionary specialization of diatoms from phago-mixotrophs to photoautotrophs.</title>
        <authorList>
            <person name="Ban H."/>
            <person name="Sato S."/>
            <person name="Yoshikawa S."/>
            <person name="Yamada K."/>
            <person name="Nakamura Y."/>
            <person name="Ichinomiya M."/>
            <person name="Sato N."/>
            <person name="Blanc-Mathieu R."/>
            <person name="Endo H."/>
            <person name="Kuwata A."/>
            <person name="Ogata H."/>
        </authorList>
    </citation>
    <scope>NUCLEOTIDE SEQUENCE [LARGE SCALE GENOMIC DNA]</scope>
    <source>
        <strain evidence="3">NIES 3699</strain>
    </source>
</reference>
<organism evidence="2 3">
    <name type="scientific">Triparma verrucosa</name>
    <dbReference type="NCBI Taxonomy" id="1606542"/>
    <lineage>
        <taxon>Eukaryota</taxon>
        <taxon>Sar</taxon>
        <taxon>Stramenopiles</taxon>
        <taxon>Ochrophyta</taxon>
        <taxon>Bolidophyceae</taxon>
        <taxon>Parmales</taxon>
        <taxon>Triparmaceae</taxon>
        <taxon>Triparma</taxon>
    </lineage>
</organism>
<protein>
    <submittedName>
        <fullName evidence="2">Uncharacterized protein</fullName>
    </submittedName>
</protein>
<comment type="caution">
    <text evidence="2">The sequence shown here is derived from an EMBL/GenBank/DDBJ whole genome shotgun (WGS) entry which is preliminary data.</text>
</comment>
<gene>
    <name evidence="2" type="ORF">TrVE_jg51</name>
</gene>
<keyword evidence="3" id="KW-1185">Reference proteome</keyword>
<proteinExistence type="predicted"/>
<evidence type="ECO:0000313" key="2">
    <source>
        <dbReference type="EMBL" id="GMH96693.1"/>
    </source>
</evidence>
<sequence>MTALYEDGGIISQLLTVDSLLRGETPVQWLLSFINYGTKKVAQIKPAEAGNASGKLSKEEEEQVEKSRFCTSIAIVIAVTELSGILASSYPFLTSNINPTEPGGEKLTKTIVLTNLAIMLCGECFITNTIIALATHFGKRWTNSIAEEWHHTRKSGGRRFFIALFLMTSITQIYSIVQINVRYCFTGWEEGEEDWVMTACPPFPRNVTDMMWYDKSYYTAEY</sequence>
<name>A0A9W7EYQ0_9STRA</name>
<feature type="transmembrane region" description="Helical" evidence="1">
    <location>
        <begin position="113"/>
        <end position="138"/>
    </location>
</feature>
<evidence type="ECO:0000313" key="3">
    <source>
        <dbReference type="Proteomes" id="UP001165160"/>
    </source>
</evidence>
<accession>A0A9W7EYQ0</accession>
<keyword evidence="1" id="KW-1133">Transmembrane helix</keyword>
<keyword evidence="1" id="KW-0812">Transmembrane</keyword>
<evidence type="ECO:0000256" key="1">
    <source>
        <dbReference type="SAM" id="Phobius"/>
    </source>
</evidence>
<dbReference type="Proteomes" id="UP001165160">
    <property type="component" value="Unassembled WGS sequence"/>
</dbReference>
<dbReference type="EMBL" id="BRXX01000188">
    <property type="protein sequence ID" value="GMH96693.1"/>
    <property type="molecule type" value="Genomic_DNA"/>
</dbReference>
<dbReference type="AlphaFoldDB" id="A0A9W7EYQ0"/>
<keyword evidence="1" id="KW-0472">Membrane</keyword>